<dbReference type="Gene3D" id="3.30.530.20">
    <property type="match status" value="1"/>
</dbReference>
<proteinExistence type="predicted"/>
<dbReference type="Pfam" id="PF10604">
    <property type="entry name" value="Polyketide_cyc2"/>
    <property type="match status" value="1"/>
</dbReference>
<dbReference type="EMBL" id="LNGC01000023">
    <property type="protein sequence ID" value="KYC52455.1"/>
    <property type="molecule type" value="Genomic_DNA"/>
</dbReference>
<comment type="caution">
    <text evidence="1">The sequence shown here is derived from an EMBL/GenBank/DDBJ whole genome shotgun (WGS) entry which is preliminary data.</text>
</comment>
<sequence length="157" mass="18805">MGIYTEFVLKHSIEIEAPPEKIWDFFYKIEDYYRIWHPEDHIIFKWTNGNPLEVGSTIYSEQSMNGEKVKLKGICTEVIPNRKIVFKFDFPTSFMCPKIEWLIEPKGRNSIFTAVTYYKFGRLFLRFSKDKTEHILETTQKHMKEEAENLKLILEKK</sequence>
<dbReference type="AlphaFoldDB" id="A0A150J5R9"/>
<protein>
    <recommendedName>
        <fullName evidence="3">Polyketide cyclase / dehydrase and lipid transport</fullName>
    </recommendedName>
</protein>
<evidence type="ECO:0008006" key="3">
    <source>
        <dbReference type="Google" id="ProtNLM"/>
    </source>
</evidence>
<evidence type="ECO:0000313" key="1">
    <source>
        <dbReference type="EMBL" id="KYC52455.1"/>
    </source>
</evidence>
<name>A0A150J5R9_9EURY</name>
<gene>
    <name evidence="1" type="ORF">AMQ22_00791</name>
</gene>
<organism evidence="1 2">
    <name type="scientific">Candidatus Methanofastidiosum methylothiophilum</name>
    <dbReference type="NCBI Taxonomy" id="1705564"/>
    <lineage>
        <taxon>Archaea</taxon>
        <taxon>Methanobacteriati</taxon>
        <taxon>Methanobacteriota</taxon>
        <taxon>Stenosarchaea group</taxon>
        <taxon>Candidatus Methanofastidiosia</taxon>
        <taxon>Candidatus Methanofastidiosales</taxon>
        <taxon>Candidatus Methanofastidiosaceae</taxon>
        <taxon>Candidatus Methanofastidiosum</taxon>
    </lineage>
</organism>
<dbReference type="Proteomes" id="UP000075398">
    <property type="component" value="Unassembled WGS sequence"/>
</dbReference>
<dbReference type="InterPro" id="IPR023393">
    <property type="entry name" value="START-like_dom_sf"/>
</dbReference>
<dbReference type="InterPro" id="IPR019587">
    <property type="entry name" value="Polyketide_cyclase/dehydratase"/>
</dbReference>
<dbReference type="SUPFAM" id="SSF55961">
    <property type="entry name" value="Bet v1-like"/>
    <property type="match status" value="1"/>
</dbReference>
<evidence type="ECO:0000313" key="2">
    <source>
        <dbReference type="Proteomes" id="UP000075398"/>
    </source>
</evidence>
<reference evidence="1 2" key="1">
    <citation type="journal article" date="2016" name="ISME J.">
        <title>Chasing the elusive Euryarchaeota class WSA2: genomes reveal a uniquely fastidious methyl-reducing methanogen.</title>
        <authorList>
            <person name="Nobu M.K."/>
            <person name="Narihiro T."/>
            <person name="Kuroda K."/>
            <person name="Mei R."/>
            <person name="Liu W.T."/>
        </authorList>
    </citation>
    <scope>NUCLEOTIDE SEQUENCE [LARGE SCALE GENOMIC DNA]</scope>
    <source>
        <strain evidence="1">U1lsi0528_Bin055</strain>
    </source>
</reference>
<dbReference type="CDD" id="cd07812">
    <property type="entry name" value="SRPBCC"/>
    <property type="match status" value="1"/>
</dbReference>
<accession>A0A150J5R9</accession>